<organism evidence="1 2">
    <name type="scientific">Trema orientale</name>
    <name type="common">Charcoal tree</name>
    <name type="synonym">Celtis orientalis</name>
    <dbReference type="NCBI Taxonomy" id="63057"/>
    <lineage>
        <taxon>Eukaryota</taxon>
        <taxon>Viridiplantae</taxon>
        <taxon>Streptophyta</taxon>
        <taxon>Embryophyta</taxon>
        <taxon>Tracheophyta</taxon>
        <taxon>Spermatophyta</taxon>
        <taxon>Magnoliopsida</taxon>
        <taxon>eudicotyledons</taxon>
        <taxon>Gunneridae</taxon>
        <taxon>Pentapetalae</taxon>
        <taxon>rosids</taxon>
        <taxon>fabids</taxon>
        <taxon>Rosales</taxon>
        <taxon>Cannabaceae</taxon>
        <taxon>Trema</taxon>
    </lineage>
</organism>
<evidence type="ECO:0000313" key="2">
    <source>
        <dbReference type="Proteomes" id="UP000237000"/>
    </source>
</evidence>
<protein>
    <submittedName>
        <fullName evidence="1">Uncharacterized protein</fullName>
    </submittedName>
</protein>
<dbReference type="InParanoid" id="A0A2P5FX61"/>
<gene>
    <name evidence="1" type="ORF">TorRG33x02_013750</name>
</gene>
<dbReference type="EMBL" id="JXTC01000004">
    <property type="protein sequence ID" value="POO02391.1"/>
    <property type="molecule type" value="Genomic_DNA"/>
</dbReference>
<dbReference type="Proteomes" id="UP000237000">
    <property type="component" value="Unassembled WGS sequence"/>
</dbReference>
<name>A0A2P5FX61_TREOI</name>
<comment type="caution">
    <text evidence="1">The sequence shown here is derived from an EMBL/GenBank/DDBJ whole genome shotgun (WGS) entry which is preliminary data.</text>
</comment>
<keyword evidence="2" id="KW-1185">Reference proteome</keyword>
<feature type="non-terminal residue" evidence="1">
    <location>
        <position position="1"/>
    </location>
</feature>
<sequence length="70" mass="7404">GLAGQKRVDGSKSGCGLDVIHQSGLYGSGSGQPVLDAGRVSVDGFLTRRVTGRVRVDIIYVYIKLQPDTN</sequence>
<accession>A0A2P5FX61</accession>
<dbReference type="AlphaFoldDB" id="A0A2P5FX61"/>
<evidence type="ECO:0000313" key="1">
    <source>
        <dbReference type="EMBL" id="POO02391.1"/>
    </source>
</evidence>
<reference evidence="2" key="1">
    <citation type="submission" date="2016-06" db="EMBL/GenBank/DDBJ databases">
        <title>Parallel loss of symbiosis genes in relatives of nitrogen-fixing non-legume Parasponia.</title>
        <authorList>
            <person name="Van Velzen R."/>
            <person name="Holmer R."/>
            <person name="Bu F."/>
            <person name="Rutten L."/>
            <person name="Van Zeijl A."/>
            <person name="Liu W."/>
            <person name="Santuari L."/>
            <person name="Cao Q."/>
            <person name="Sharma T."/>
            <person name="Shen D."/>
            <person name="Roswanjaya Y."/>
            <person name="Wardhani T."/>
            <person name="Kalhor M.S."/>
            <person name="Jansen J."/>
            <person name="Van den Hoogen J."/>
            <person name="Gungor B."/>
            <person name="Hartog M."/>
            <person name="Hontelez J."/>
            <person name="Verver J."/>
            <person name="Yang W.-C."/>
            <person name="Schijlen E."/>
            <person name="Repin R."/>
            <person name="Schilthuizen M."/>
            <person name="Schranz E."/>
            <person name="Heidstra R."/>
            <person name="Miyata K."/>
            <person name="Fedorova E."/>
            <person name="Kohlen W."/>
            <person name="Bisseling T."/>
            <person name="Smit S."/>
            <person name="Geurts R."/>
        </authorList>
    </citation>
    <scope>NUCLEOTIDE SEQUENCE [LARGE SCALE GENOMIC DNA]</scope>
    <source>
        <strain evidence="2">cv. RG33-2</strain>
    </source>
</reference>
<proteinExistence type="predicted"/>